<sequence>MAKPQSKPVHAALPTAPALQPAPDNGVGYVDRPPVEQAPPAPAVQRPAKESVRSYPQLGTRVPPAMFERIQRCCAETGINQSFLVRRALERELSDRGY</sequence>
<dbReference type="EMBL" id="MLJW01000536">
    <property type="protein sequence ID" value="OIQ85554.1"/>
    <property type="molecule type" value="Genomic_DNA"/>
</dbReference>
<protein>
    <submittedName>
        <fullName evidence="2">Uncharacterized protein</fullName>
    </submittedName>
</protein>
<feature type="compositionally biased region" description="Low complexity" evidence="1">
    <location>
        <begin position="11"/>
        <end position="23"/>
    </location>
</feature>
<accession>A0A1J5QQA1</accession>
<evidence type="ECO:0000313" key="2">
    <source>
        <dbReference type="EMBL" id="OIQ85554.1"/>
    </source>
</evidence>
<reference evidence="2" key="1">
    <citation type="submission" date="2016-10" db="EMBL/GenBank/DDBJ databases">
        <title>Sequence of Gallionella enrichment culture.</title>
        <authorList>
            <person name="Poehlein A."/>
            <person name="Muehling M."/>
            <person name="Daniel R."/>
        </authorList>
    </citation>
    <scope>NUCLEOTIDE SEQUENCE</scope>
</reference>
<proteinExistence type="predicted"/>
<name>A0A1J5QQA1_9ZZZZ</name>
<evidence type="ECO:0000256" key="1">
    <source>
        <dbReference type="SAM" id="MobiDB-lite"/>
    </source>
</evidence>
<gene>
    <name evidence="2" type="ORF">GALL_326130</name>
</gene>
<organism evidence="2">
    <name type="scientific">mine drainage metagenome</name>
    <dbReference type="NCBI Taxonomy" id="410659"/>
    <lineage>
        <taxon>unclassified sequences</taxon>
        <taxon>metagenomes</taxon>
        <taxon>ecological metagenomes</taxon>
    </lineage>
</organism>
<dbReference type="AlphaFoldDB" id="A0A1J5QQA1"/>
<comment type="caution">
    <text evidence="2">The sequence shown here is derived from an EMBL/GenBank/DDBJ whole genome shotgun (WGS) entry which is preliminary data.</text>
</comment>
<feature type="region of interest" description="Disordered" evidence="1">
    <location>
        <begin position="1"/>
        <end position="57"/>
    </location>
</feature>